<dbReference type="InterPro" id="IPR000160">
    <property type="entry name" value="GGDEF_dom"/>
</dbReference>
<dbReference type="PROSITE" id="PS50887">
    <property type="entry name" value="GGDEF"/>
    <property type="match status" value="1"/>
</dbReference>
<dbReference type="InterPro" id="IPR043128">
    <property type="entry name" value="Rev_trsase/Diguanyl_cyclase"/>
</dbReference>
<dbReference type="GO" id="GO:0043709">
    <property type="term" value="P:cell adhesion involved in single-species biofilm formation"/>
    <property type="evidence" value="ECO:0007669"/>
    <property type="project" value="TreeGrafter"/>
</dbReference>
<dbReference type="SUPFAM" id="SSF55073">
    <property type="entry name" value="Nucleotide cyclase"/>
    <property type="match status" value="1"/>
</dbReference>
<dbReference type="InterPro" id="IPR029787">
    <property type="entry name" value="Nucleotide_cyclase"/>
</dbReference>
<evidence type="ECO:0000313" key="5">
    <source>
        <dbReference type="EMBL" id="VEA73752.1"/>
    </source>
</evidence>
<dbReference type="GO" id="GO:1902201">
    <property type="term" value="P:negative regulation of bacterial-type flagellum-dependent cell motility"/>
    <property type="evidence" value="ECO:0007669"/>
    <property type="project" value="TreeGrafter"/>
</dbReference>
<evidence type="ECO:0000259" key="4">
    <source>
        <dbReference type="PROSITE" id="PS50887"/>
    </source>
</evidence>
<gene>
    <name evidence="5" type="primary">cph2_4</name>
    <name evidence="5" type="ORF">NCTC9419_05387</name>
</gene>
<dbReference type="PANTHER" id="PTHR45138:SF9">
    <property type="entry name" value="DIGUANYLATE CYCLASE DGCM-RELATED"/>
    <property type="match status" value="1"/>
</dbReference>
<dbReference type="GO" id="GO:0052621">
    <property type="term" value="F:diguanylate cyclase activity"/>
    <property type="evidence" value="ECO:0007669"/>
    <property type="project" value="UniProtKB-EC"/>
</dbReference>
<organism evidence="5 6">
    <name type="scientific">Serratia rubidaea</name>
    <name type="common">Serratia marinorubra</name>
    <dbReference type="NCBI Taxonomy" id="61652"/>
    <lineage>
        <taxon>Bacteria</taxon>
        <taxon>Pseudomonadati</taxon>
        <taxon>Pseudomonadota</taxon>
        <taxon>Gammaproteobacteria</taxon>
        <taxon>Enterobacterales</taxon>
        <taxon>Yersiniaceae</taxon>
        <taxon>Serratia</taxon>
    </lineage>
</organism>
<dbReference type="NCBIfam" id="TIGR00254">
    <property type="entry name" value="GGDEF"/>
    <property type="match status" value="1"/>
</dbReference>
<dbReference type="Pfam" id="PF00990">
    <property type="entry name" value="GGDEF"/>
    <property type="match status" value="1"/>
</dbReference>
<reference evidence="5 6" key="1">
    <citation type="submission" date="2018-12" db="EMBL/GenBank/DDBJ databases">
        <authorList>
            <consortium name="Pathogen Informatics"/>
        </authorList>
    </citation>
    <scope>NUCLEOTIDE SEQUENCE [LARGE SCALE GENOMIC DNA]</scope>
    <source>
        <strain evidence="5 6">NCTC9419</strain>
    </source>
</reference>
<dbReference type="EC" id="2.7.7.65" evidence="2"/>
<dbReference type="GO" id="GO:0005886">
    <property type="term" value="C:plasma membrane"/>
    <property type="evidence" value="ECO:0007669"/>
    <property type="project" value="TreeGrafter"/>
</dbReference>
<comment type="catalytic activity">
    <reaction evidence="3">
        <text>2 GTP = 3',3'-c-di-GMP + 2 diphosphate</text>
        <dbReference type="Rhea" id="RHEA:24898"/>
        <dbReference type="ChEBI" id="CHEBI:33019"/>
        <dbReference type="ChEBI" id="CHEBI:37565"/>
        <dbReference type="ChEBI" id="CHEBI:58805"/>
        <dbReference type="EC" id="2.7.7.65"/>
    </reaction>
</comment>
<evidence type="ECO:0000256" key="3">
    <source>
        <dbReference type="ARBA" id="ARBA00034247"/>
    </source>
</evidence>
<evidence type="ECO:0000256" key="2">
    <source>
        <dbReference type="ARBA" id="ARBA00012528"/>
    </source>
</evidence>
<proteinExistence type="predicted"/>
<dbReference type="EMBL" id="LR134155">
    <property type="protein sequence ID" value="VEA73752.1"/>
    <property type="molecule type" value="Genomic_DNA"/>
</dbReference>
<dbReference type="Gene3D" id="3.30.70.270">
    <property type="match status" value="1"/>
</dbReference>
<dbReference type="InterPro" id="IPR050469">
    <property type="entry name" value="Diguanylate_Cyclase"/>
</dbReference>
<dbReference type="PANTHER" id="PTHR45138">
    <property type="entry name" value="REGULATORY COMPONENTS OF SENSORY TRANSDUCTION SYSTEM"/>
    <property type="match status" value="1"/>
</dbReference>
<comment type="pathway">
    <text evidence="1">Purine metabolism; 3',5'-cyclic di-GMP biosynthesis.</text>
</comment>
<sequence>MVARYGGEEFTLVLAHADAQQAAQVAERVRVRIEEAALPHAASAIGRFVSVSLGVAATDGRQTPQQTLAEADAALYRAKQAGRNRWSH</sequence>
<dbReference type="Proteomes" id="UP000271603">
    <property type="component" value="Chromosome"/>
</dbReference>
<feature type="domain" description="GGDEF" evidence="4">
    <location>
        <begin position="1"/>
        <end position="88"/>
    </location>
</feature>
<evidence type="ECO:0000313" key="6">
    <source>
        <dbReference type="Proteomes" id="UP000271603"/>
    </source>
</evidence>
<dbReference type="AlphaFoldDB" id="A0A447QUM2"/>
<name>A0A447QUM2_SERRU</name>
<protein>
    <recommendedName>
        <fullName evidence="2">diguanylate cyclase</fullName>
        <ecNumber evidence="2">2.7.7.65</ecNumber>
    </recommendedName>
</protein>
<accession>A0A447QUM2</accession>
<evidence type="ECO:0000256" key="1">
    <source>
        <dbReference type="ARBA" id="ARBA00004665"/>
    </source>
</evidence>